<dbReference type="Gene3D" id="2.60.120.1390">
    <property type="match status" value="3"/>
</dbReference>
<evidence type="ECO:0008006" key="3">
    <source>
        <dbReference type="Google" id="ProtNLM"/>
    </source>
</evidence>
<reference evidence="1 2" key="1">
    <citation type="submission" date="2018-03" db="EMBL/GenBank/DDBJ databases">
        <title>Draft Genome Sequences of the Obligatory Marine Myxobacteria Enhygromyxa salina SWB005.</title>
        <authorList>
            <person name="Poehlein A."/>
            <person name="Moghaddam J.A."/>
            <person name="Harms H."/>
            <person name="Alanjari M."/>
            <person name="Koenig G.M."/>
            <person name="Daniel R."/>
            <person name="Schaeberle T.F."/>
        </authorList>
    </citation>
    <scope>NUCLEOTIDE SEQUENCE [LARGE SCALE GENOMIC DNA]</scope>
    <source>
        <strain evidence="1 2">SWB005</strain>
    </source>
</reference>
<dbReference type="RefSeq" id="WP_106394840.1">
    <property type="nucleotide sequence ID" value="NZ_PVNK01000244.1"/>
</dbReference>
<gene>
    <name evidence="1" type="ORF">ENSA5_56190</name>
</gene>
<name>A0A2S9XER1_9BACT</name>
<organism evidence="1 2">
    <name type="scientific">Enhygromyxa salina</name>
    <dbReference type="NCBI Taxonomy" id="215803"/>
    <lineage>
        <taxon>Bacteria</taxon>
        <taxon>Pseudomonadati</taxon>
        <taxon>Myxococcota</taxon>
        <taxon>Polyangia</taxon>
        <taxon>Nannocystales</taxon>
        <taxon>Nannocystaceae</taxon>
        <taxon>Enhygromyxa</taxon>
    </lineage>
</organism>
<comment type="caution">
    <text evidence="1">The sequence shown here is derived from an EMBL/GenBank/DDBJ whole genome shotgun (WGS) entry which is preliminary data.</text>
</comment>
<keyword evidence="2" id="KW-1185">Reference proteome</keyword>
<dbReference type="AlphaFoldDB" id="A0A2S9XER1"/>
<dbReference type="EMBL" id="PVNK01000244">
    <property type="protein sequence ID" value="PRP91353.1"/>
    <property type="molecule type" value="Genomic_DNA"/>
</dbReference>
<sequence length="522" mass="57148">MRGLSGASPKAGLVGLVAALTCGVACEASGPPRDAVYFLERLHQLDELPRLEPGTSELASTYDRAGGNALDGSTYPWIDGQRNVLMSVDGPGCIHRISTGDLEAVAATRIEILLDHGELVSMPVGEFFDPTLGPFAGGLMLSGPYPEVRYPTVRMPMPFAEHAEVRLISDDANWGVFWQIGYSRYPAQTPVETLTLPLDPRTARALDEAGAAWTDAVAGARRPEPPGIDLAQTLAPGERLSWTERGCGTIERVQVTIDPDWPGAWRSLRLRAIWDAQPDAPALAPAPAIDLPVAELMGAGDHVGLPEARYDSLIMGAADKLAYLRLPMPYREAATIELHNEGEVAMEVGLGLWRRRCAEQPPDFGYLHAQVVSAPAATADSPVAGPAQIPVHRLLDRDGRGKVVGTILRVEWPYEEFWWGEGDWQIWTDQALDEWPPLYHGTGTEEFYDGGWTGFDRKALSGVIKRRPGLVTVYGFMLNDAFNYERRVRMQVETLGLGLGDVVVTKQNPIWSSTVYWYDEAP</sequence>
<dbReference type="OrthoDB" id="2518538at2"/>
<dbReference type="Proteomes" id="UP000237968">
    <property type="component" value="Unassembled WGS sequence"/>
</dbReference>
<evidence type="ECO:0000313" key="1">
    <source>
        <dbReference type="EMBL" id="PRP91353.1"/>
    </source>
</evidence>
<dbReference type="InterPro" id="IPR021345">
    <property type="entry name" value="DUF2961"/>
</dbReference>
<accession>A0A2S9XER1</accession>
<protein>
    <recommendedName>
        <fullName evidence="3">DUF2961 domain-containing protein</fullName>
    </recommendedName>
</protein>
<evidence type="ECO:0000313" key="2">
    <source>
        <dbReference type="Proteomes" id="UP000237968"/>
    </source>
</evidence>
<proteinExistence type="predicted"/>
<dbReference type="Pfam" id="PF11175">
    <property type="entry name" value="DUF2961"/>
    <property type="match status" value="1"/>
</dbReference>